<proteinExistence type="inferred from homology"/>
<dbReference type="Gene3D" id="2.40.150.20">
    <property type="entry name" value="Ribosomal protein L14"/>
    <property type="match status" value="1"/>
</dbReference>
<comment type="subcellular location">
    <subcellularLocation>
        <location evidence="1">Mitochondrion</location>
    </subcellularLocation>
</comment>
<dbReference type="PANTHER" id="PTHR21037:SF3">
    <property type="entry name" value="LARGE RIBOSOMAL SUBUNIT PROTEIN UL14M"/>
    <property type="match status" value="1"/>
</dbReference>
<dbReference type="SMART" id="SM01374">
    <property type="entry name" value="Ribosomal_L14"/>
    <property type="match status" value="1"/>
</dbReference>
<evidence type="ECO:0000256" key="1">
    <source>
        <dbReference type="ARBA" id="ARBA00004173"/>
    </source>
</evidence>
<accession>A0ABM1E7P3</accession>
<organism evidence="9 10">
    <name type="scientific">Priapulus caudatus</name>
    <name type="common">Priapulid worm</name>
    <dbReference type="NCBI Taxonomy" id="37621"/>
    <lineage>
        <taxon>Eukaryota</taxon>
        <taxon>Metazoa</taxon>
        <taxon>Ecdysozoa</taxon>
        <taxon>Scalidophora</taxon>
        <taxon>Priapulida</taxon>
        <taxon>Priapulimorpha</taxon>
        <taxon>Priapulimorphida</taxon>
        <taxon>Priapulidae</taxon>
        <taxon>Priapulus</taxon>
    </lineage>
</organism>
<evidence type="ECO:0000256" key="4">
    <source>
        <dbReference type="ARBA" id="ARBA00022980"/>
    </source>
</evidence>
<dbReference type="InterPro" id="IPR000218">
    <property type="entry name" value="Ribosomal_uL14"/>
</dbReference>
<keyword evidence="4" id="KW-0689">Ribosomal protein</keyword>
<keyword evidence="5" id="KW-0496">Mitochondrion</keyword>
<dbReference type="SUPFAM" id="SSF50193">
    <property type="entry name" value="Ribosomal protein L14"/>
    <property type="match status" value="1"/>
</dbReference>
<dbReference type="HAMAP" id="MF_01367">
    <property type="entry name" value="Ribosomal_uL14"/>
    <property type="match status" value="1"/>
</dbReference>
<comment type="similarity">
    <text evidence="2">Belongs to the universal ribosomal protein uL14 family.</text>
</comment>
<name>A0ABM1E7P3_PRICU</name>
<keyword evidence="3" id="KW-0809">Transit peptide</keyword>
<evidence type="ECO:0000256" key="3">
    <source>
        <dbReference type="ARBA" id="ARBA00022946"/>
    </source>
</evidence>
<keyword evidence="6" id="KW-0687">Ribonucleoprotein</keyword>
<sequence length="145" mass="15478">MSCLTLLNGAIRNGFGKASFSTTQSLQQIIKLSRLRVVDNSALGRAAMQSGKPPRCIHVYKNTGVGTIGDKILVAIMGQKKRGYIIGCRQKQAAGVPRFDSNNMVLVDDSGTPLGTRIRVPVPSCLRGKATGDFSKVLAIASKFV</sequence>
<evidence type="ECO:0000256" key="7">
    <source>
        <dbReference type="ARBA" id="ARBA00040118"/>
    </source>
</evidence>
<evidence type="ECO:0000313" key="10">
    <source>
        <dbReference type="RefSeq" id="XP_014668214.1"/>
    </source>
</evidence>
<dbReference type="RefSeq" id="XP_014668214.1">
    <property type="nucleotide sequence ID" value="XM_014812728.1"/>
</dbReference>
<gene>
    <name evidence="10" type="primary">LOC106809593</name>
</gene>
<reference evidence="10" key="1">
    <citation type="submission" date="2025-08" db="UniProtKB">
        <authorList>
            <consortium name="RefSeq"/>
        </authorList>
    </citation>
    <scope>IDENTIFICATION</scope>
</reference>
<dbReference type="Proteomes" id="UP000695022">
    <property type="component" value="Unplaced"/>
</dbReference>
<dbReference type="CDD" id="cd00337">
    <property type="entry name" value="Ribosomal_uL14"/>
    <property type="match status" value="1"/>
</dbReference>
<protein>
    <recommendedName>
        <fullName evidence="7">Large ribosomal subunit protein uL14m</fullName>
    </recommendedName>
    <alternativeName>
        <fullName evidence="8">39S ribosomal protein L14, mitochondrial</fullName>
    </alternativeName>
</protein>
<dbReference type="GeneID" id="106809593"/>
<evidence type="ECO:0000256" key="8">
    <source>
        <dbReference type="ARBA" id="ARBA00042938"/>
    </source>
</evidence>
<evidence type="ECO:0000256" key="2">
    <source>
        <dbReference type="ARBA" id="ARBA00010745"/>
    </source>
</evidence>
<dbReference type="PANTHER" id="PTHR21037">
    <property type="entry name" value="39S RIBOSOMAL PROTEIN L14, MITOCHONDRIAL"/>
    <property type="match status" value="1"/>
</dbReference>
<dbReference type="Pfam" id="PF00238">
    <property type="entry name" value="Ribosomal_L14"/>
    <property type="match status" value="1"/>
</dbReference>
<evidence type="ECO:0000256" key="5">
    <source>
        <dbReference type="ARBA" id="ARBA00023128"/>
    </source>
</evidence>
<evidence type="ECO:0000256" key="6">
    <source>
        <dbReference type="ARBA" id="ARBA00023274"/>
    </source>
</evidence>
<evidence type="ECO:0000313" key="9">
    <source>
        <dbReference type="Proteomes" id="UP000695022"/>
    </source>
</evidence>
<dbReference type="InterPro" id="IPR036853">
    <property type="entry name" value="Ribosomal_uL14_sf"/>
</dbReference>
<keyword evidence="9" id="KW-1185">Reference proteome</keyword>